<dbReference type="GO" id="GO:0032447">
    <property type="term" value="P:protein urmylation"/>
    <property type="evidence" value="ECO:0007669"/>
    <property type="project" value="UniProtKB-UniRule"/>
</dbReference>
<dbReference type="HAMAP" id="MF_03048">
    <property type="entry name" value="Urm1"/>
    <property type="match status" value="1"/>
</dbReference>
<dbReference type="GO" id="GO:0042803">
    <property type="term" value="F:protein homodimerization activity"/>
    <property type="evidence" value="ECO:0007669"/>
    <property type="project" value="EnsemblFungi"/>
</dbReference>
<dbReference type="Pfam" id="PF09138">
    <property type="entry name" value="Urm1"/>
    <property type="match status" value="1"/>
</dbReference>
<keyword evidence="3 6" id="KW-1017">Isopeptide bond</keyword>
<dbReference type="AlphaFoldDB" id="A0A068RK90"/>
<dbReference type="FunFam" id="3.10.20.30:FF:000021">
    <property type="entry name" value="Ubiquitin-related modifier 1"/>
    <property type="match status" value="1"/>
</dbReference>
<comment type="similarity">
    <text evidence="6 7">Belongs to the URM1 family.</text>
</comment>
<gene>
    <name evidence="6" type="primary">URM1</name>
    <name evidence="8" type="ORF">LCOR_01145.1</name>
</gene>
<dbReference type="PIRSF" id="PIRSF037379">
    <property type="entry name" value="Ubiquitin-related_modifier_1"/>
    <property type="match status" value="1"/>
</dbReference>
<accession>A0A068RK90</accession>
<dbReference type="SUPFAM" id="SSF54285">
    <property type="entry name" value="MoaD/ThiS"/>
    <property type="match status" value="1"/>
</dbReference>
<dbReference type="Gene3D" id="3.10.20.30">
    <property type="match status" value="1"/>
</dbReference>
<dbReference type="GO" id="GO:0031386">
    <property type="term" value="F:protein tag activity"/>
    <property type="evidence" value="ECO:0007669"/>
    <property type="project" value="EnsemblFungi"/>
</dbReference>
<feature type="cross-link" description="Glycyl lysine isopeptide (Gly-Lys) (interchain with K-? in acceptor proteins)" evidence="6">
    <location>
        <position position="103"/>
    </location>
</feature>
<dbReference type="InterPro" id="IPR016155">
    <property type="entry name" value="Mopterin_synth/thiamin_S_b"/>
</dbReference>
<organism evidence="8 9">
    <name type="scientific">Lichtheimia corymbifera JMRC:FSU:9682</name>
    <dbReference type="NCBI Taxonomy" id="1263082"/>
    <lineage>
        <taxon>Eukaryota</taxon>
        <taxon>Fungi</taxon>
        <taxon>Fungi incertae sedis</taxon>
        <taxon>Mucoromycota</taxon>
        <taxon>Mucoromycotina</taxon>
        <taxon>Mucoromycetes</taxon>
        <taxon>Mucorales</taxon>
        <taxon>Lichtheimiaceae</taxon>
        <taxon>Lichtheimia</taxon>
    </lineage>
</organism>
<evidence type="ECO:0000256" key="5">
    <source>
        <dbReference type="ARBA" id="ARBA00022786"/>
    </source>
</evidence>
<reference evidence="8" key="1">
    <citation type="submission" date="2013-08" db="EMBL/GenBank/DDBJ databases">
        <title>Gene expansion shapes genome architecture in the human pathogen Lichtheimia corymbifera: an evolutionary genomics analysis in the ancient terrestrial Mucorales (Mucoromycotina).</title>
        <authorList>
            <person name="Schwartze V.U."/>
            <person name="Winter S."/>
            <person name="Shelest E."/>
            <person name="Marcet-Houben M."/>
            <person name="Horn F."/>
            <person name="Wehner S."/>
            <person name="Hoffmann K."/>
            <person name="Riege K."/>
            <person name="Sammeth M."/>
            <person name="Nowrousian M."/>
            <person name="Valiante V."/>
            <person name="Linde J."/>
            <person name="Jacobsen I.D."/>
            <person name="Marz M."/>
            <person name="Brakhage A.A."/>
            <person name="Gabaldon T."/>
            <person name="Bocker S."/>
            <person name="Voigt K."/>
        </authorList>
    </citation>
    <scope>NUCLEOTIDE SEQUENCE [LARGE SCALE GENOMIC DNA]</scope>
    <source>
        <strain evidence="8">FSU 9682</strain>
    </source>
</reference>
<dbReference type="OrthoDB" id="10248987at2759"/>
<dbReference type="EMBL" id="CBTN010000003">
    <property type="protein sequence ID" value="CDH49401.1"/>
    <property type="molecule type" value="Genomic_DNA"/>
</dbReference>
<evidence type="ECO:0000313" key="8">
    <source>
        <dbReference type="EMBL" id="CDH49401.1"/>
    </source>
</evidence>
<dbReference type="GO" id="GO:0097163">
    <property type="term" value="F:sulfur carrier activity"/>
    <property type="evidence" value="ECO:0007669"/>
    <property type="project" value="EnsemblFungi"/>
</dbReference>
<comment type="PTM">
    <text evidence="6">C-terminal thiocarboxylation occurs in 2 steps, it is first acyl-adenylated (-COAMP) via the hesA/moeB/thiF part of UBA4, then thiocarboxylated (-COSH) via the rhodanese domain of UBA4.</text>
</comment>
<dbReference type="GO" id="GO:0005829">
    <property type="term" value="C:cytosol"/>
    <property type="evidence" value="ECO:0007669"/>
    <property type="project" value="UniProtKB-UniRule"/>
</dbReference>
<evidence type="ECO:0000256" key="4">
    <source>
        <dbReference type="ARBA" id="ARBA00022694"/>
    </source>
</evidence>
<evidence type="ECO:0000256" key="3">
    <source>
        <dbReference type="ARBA" id="ARBA00022499"/>
    </source>
</evidence>
<dbReference type="GO" id="GO:0007114">
    <property type="term" value="P:cell budding"/>
    <property type="evidence" value="ECO:0007669"/>
    <property type="project" value="EnsemblFungi"/>
</dbReference>
<protein>
    <recommendedName>
        <fullName evidence="6 7">Ubiquitin-related modifier 1</fullName>
    </recommendedName>
</protein>
<dbReference type="InterPro" id="IPR012675">
    <property type="entry name" value="Beta-grasp_dom_sf"/>
</dbReference>
<feature type="modified residue" description="1-thioglycine" evidence="6">
    <location>
        <position position="103"/>
    </location>
</feature>
<proteinExistence type="inferred from homology"/>
<evidence type="ECO:0000256" key="2">
    <source>
        <dbReference type="ARBA" id="ARBA00022490"/>
    </source>
</evidence>
<dbReference type="GO" id="GO:0034599">
    <property type="term" value="P:cellular response to oxidative stress"/>
    <property type="evidence" value="ECO:0007669"/>
    <property type="project" value="EnsemblFungi"/>
</dbReference>
<sequence length="103" mass="11687">MATLNINVEFSGGMELLFDNVRKHTISLPAQTEGGQPAKLQDLIFYIRDKMMTEKKDLFVDGDTVRPGILVLVNNVDWELCDELEYELQDKDEIVFISTLHGG</sequence>
<keyword evidence="2 6" id="KW-0963">Cytoplasm</keyword>
<dbReference type="InterPro" id="IPR015221">
    <property type="entry name" value="Urm1"/>
</dbReference>
<dbReference type="CDD" id="cd01764">
    <property type="entry name" value="Ubl_Urm1"/>
    <property type="match status" value="1"/>
</dbReference>
<evidence type="ECO:0000256" key="6">
    <source>
        <dbReference type="HAMAP-Rule" id="MF_03048"/>
    </source>
</evidence>
<keyword evidence="9" id="KW-1185">Reference proteome</keyword>
<comment type="caution">
    <text evidence="8">The sequence shown here is derived from an EMBL/GenBank/DDBJ whole genome shotgun (WGS) entry which is preliminary data.</text>
</comment>
<dbReference type="GO" id="GO:0002143">
    <property type="term" value="P:tRNA wobble position uridine thiolation"/>
    <property type="evidence" value="ECO:0007669"/>
    <property type="project" value="EnsemblFungi"/>
</dbReference>
<evidence type="ECO:0000256" key="1">
    <source>
        <dbReference type="ARBA" id="ARBA00004496"/>
    </source>
</evidence>
<comment type="function">
    <text evidence="6">Acts as a sulfur carrier required for 2-thiolation of mcm(5)S(2)U at tRNA wobble positions of cytosolic tRNA(Lys), tRNA(Glu) and tRNA(Gln). Serves as sulfur donor in tRNA 2-thiolation reaction by being thiocarboxylated (-COSH) at its C-terminus by the MOCS3 homolog UBA4. The sulfur is then transferred to tRNA to form 2-thiolation of mcm(5)S(2)U. Prior mcm(5) tRNA modification by the elongator complex is required for 2-thiolation. Also acts as a ubiquitin-like protein (UBL) that is covalently conjugated via an isopeptide bond to lysine residues of target proteins such as AHP1. The thiocarboxylated form serves as substrate for conjugation and oxidative stress specifically induces the formation of UBL-protein conjugates.</text>
</comment>
<keyword evidence="4 6" id="KW-0819">tRNA processing</keyword>
<comment type="pathway">
    <text evidence="6 7">tRNA modification; 5-methoxycarbonylmethyl-2-thiouridine-tRNA biosynthesis.</text>
</comment>
<dbReference type="VEuPathDB" id="FungiDB:LCOR_01145.1"/>
<dbReference type="PANTHER" id="PTHR14986">
    <property type="entry name" value="RURM1 PROTEIN"/>
    <property type="match status" value="1"/>
</dbReference>
<evidence type="ECO:0000256" key="7">
    <source>
        <dbReference type="RuleBase" id="RU361182"/>
    </source>
</evidence>
<evidence type="ECO:0000313" key="9">
    <source>
        <dbReference type="Proteomes" id="UP000027586"/>
    </source>
</evidence>
<comment type="subcellular location">
    <subcellularLocation>
        <location evidence="1 6 7">Cytoplasm</location>
    </subcellularLocation>
</comment>
<dbReference type="STRING" id="1263082.A0A068RK90"/>
<dbReference type="Proteomes" id="UP000027586">
    <property type="component" value="Unassembled WGS sequence"/>
</dbReference>
<keyword evidence="5 6" id="KW-0833">Ubl conjugation pathway</keyword>
<name>A0A068RK90_9FUNG</name>
<dbReference type="GO" id="GO:0001403">
    <property type="term" value="P:invasive growth in response to glucose limitation"/>
    <property type="evidence" value="ECO:0007669"/>
    <property type="project" value="EnsemblFungi"/>
</dbReference>
<dbReference type="UniPathway" id="UPA00988"/>